<proteinExistence type="predicted"/>
<evidence type="ECO:0000256" key="5">
    <source>
        <dbReference type="SAM" id="Phobius"/>
    </source>
</evidence>
<keyword evidence="4 5" id="KW-0472">Membrane</keyword>
<dbReference type="PANTHER" id="PTHR37306">
    <property type="entry name" value="COLICIN V PRODUCTION PROTEIN"/>
    <property type="match status" value="1"/>
</dbReference>
<sequence>MNGLDFFLLLVLAFSLFRGYQRGLILQMGALVGVFIGIWAAYRYADKLTPWMKANMPLPIDLNQGLWGYLPIGQWIYYGISFLALFMGSRLLFSIVISFVNQIARLPLITTANRLGGVMIGILQFTLVLFISLNILQALPGQIGQTVVKNSMFAQATLGTMPDLTTNMQRKLGTWE</sequence>
<accession>A0A926NB05</accession>
<organism evidence="6 7">
    <name type="scientific">Polycladospora coralii</name>
    <dbReference type="NCBI Taxonomy" id="2771432"/>
    <lineage>
        <taxon>Bacteria</taxon>
        <taxon>Bacillati</taxon>
        <taxon>Bacillota</taxon>
        <taxon>Bacilli</taxon>
        <taxon>Bacillales</taxon>
        <taxon>Thermoactinomycetaceae</taxon>
        <taxon>Polycladospora</taxon>
    </lineage>
</organism>
<comment type="caution">
    <text evidence="6">The sequence shown here is derived from an EMBL/GenBank/DDBJ whole genome shotgun (WGS) entry which is preliminary data.</text>
</comment>
<evidence type="ECO:0000256" key="2">
    <source>
        <dbReference type="ARBA" id="ARBA00022692"/>
    </source>
</evidence>
<comment type="subcellular location">
    <subcellularLocation>
        <location evidence="1">Membrane</location>
        <topology evidence="1">Multi-pass membrane protein</topology>
    </subcellularLocation>
</comment>
<keyword evidence="2 5" id="KW-0812">Transmembrane</keyword>
<keyword evidence="3 5" id="KW-1133">Transmembrane helix</keyword>
<evidence type="ECO:0000256" key="3">
    <source>
        <dbReference type="ARBA" id="ARBA00022989"/>
    </source>
</evidence>
<evidence type="ECO:0000256" key="4">
    <source>
        <dbReference type="ARBA" id="ARBA00023136"/>
    </source>
</evidence>
<dbReference type="PANTHER" id="PTHR37306:SF1">
    <property type="entry name" value="COLICIN V PRODUCTION PROTEIN"/>
    <property type="match status" value="1"/>
</dbReference>
<dbReference type="InterPro" id="IPR003825">
    <property type="entry name" value="Colicin-V_CvpA"/>
</dbReference>
<feature type="transmembrane region" description="Helical" evidence="5">
    <location>
        <begin position="24"/>
        <end position="42"/>
    </location>
</feature>
<name>A0A926NB05_9BACL</name>
<dbReference type="GO" id="GO:0016020">
    <property type="term" value="C:membrane"/>
    <property type="evidence" value="ECO:0007669"/>
    <property type="project" value="UniProtKB-SubCell"/>
</dbReference>
<feature type="transmembrane region" description="Helical" evidence="5">
    <location>
        <begin position="112"/>
        <end position="136"/>
    </location>
</feature>
<keyword evidence="7" id="KW-1185">Reference proteome</keyword>
<dbReference type="EMBL" id="JACXAH010000014">
    <property type="protein sequence ID" value="MBD1372822.1"/>
    <property type="molecule type" value="Genomic_DNA"/>
</dbReference>
<dbReference type="GO" id="GO:0009403">
    <property type="term" value="P:toxin biosynthetic process"/>
    <property type="evidence" value="ECO:0007669"/>
    <property type="project" value="InterPro"/>
</dbReference>
<gene>
    <name evidence="6" type="ORF">IC620_10690</name>
</gene>
<feature type="transmembrane region" description="Helical" evidence="5">
    <location>
        <begin position="75"/>
        <end position="100"/>
    </location>
</feature>
<dbReference type="Proteomes" id="UP000661691">
    <property type="component" value="Unassembled WGS sequence"/>
</dbReference>
<evidence type="ECO:0000313" key="6">
    <source>
        <dbReference type="EMBL" id="MBD1372822.1"/>
    </source>
</evidence>
<evidence type="ECO:0000256" key="1">
    <source>
        <dbReference type="ARBA" id="ARBA00004141"/>
    </source>
</evidence>
<dbReference type="RefSeq" id="WP_191138664.1">
    <property type="nucleotide sequence ID" value="NZ_JACXAG020000001.1"/>
</dbReference>
<reference evidence="6" key="1">
    <citation type="submission" date="2020-09" db="EMBL/GenBank/DDBJ databases">
        <title>A novel bacterium of genus Hazenella, isolated from South China Sea.</title>
        <authorList>
            <person name="Huang H."/>
            <person name="Mo K."/>
            <person name="Hu Y."/>
        </authorList>
    </citation>
    <scope>NUCLEOTIDE SEQUENCE</scope>
    <source>
        <strain evidence="6">IB182357</strain>
    </source>
</reference>
<evidence type="ECO:0000313" key="7">
    <source>
        <dbReference type="Proteomes" id="UP000661691"/>
    </source>
</evidence>
<dbReference type="Pfam" id="PF02674">
    <property type="entry name" value="Colicin_V"/>
    <property type="match status" value="1"/>
</dbReference>
<protein>
    <submittedName>
        <fullName evidence="6">CvpA family protein</fullName>
    </submittedName>
</protein>
<dbReference type="AlphaFoldDB" id="A0A926NB05"/>